<dbReference type="GO" id="GO:0016020">
    <property type="term" value="C:membrane"/>
    <property type="evidence" value="ECO:0007669"/>
    <property type="project" value="UniProtKB-SubCell"/>
</dbReference>
<accession>A0A2T3AAE1</accession>
<sequence length="508" mass="55305">MSSSNAVDEAYVNYGPMVVETLSPMIALVTVVIILRTLVVWRRHGHLSIDDWLAIAAFSLCCALYGTTMAFVVKGGLGNSANNTDGDHIRYMARIEFACEIVYAVTVMLSKASILCTHWRLFPTKRGRWSYLVLGALTVGWGLTLIVINVVKCHPVAKVFDPSIAGTCINGEQFFSGFGIPNIITDGAILVIAVYQVMHLHLPRFKRASLVAVFLIGAATISAASVRMTWFCMLERADETGASDAVVARAEAYAYLWSVLEVDLCLICASIPAWGPVVSHIGDRIWSVLSSKGDSTAKSASKLRSSTGGRGTNRASIGFGAFRKYNYATNANNANDTFSSQHRRGERKYDANGPHQPDGFYDHDHHGWTMVTSGGLVSHAISSNGKNYHHRNISSSKQPLRYEVVQPAYGEGHGSCGVGMAMGSVYRPSTTSQSNGNLHPYNHFPFTQEQQQQQQQQRSGSPDQGVVPSLLQQACAGEHYAFVRKTSSILSDEVPYGSIAVKTVVEQV</sequence>
<dbReference type="PANTHER" id="PTHR33048:SF47">
    <property type="entry name" value="INTEGRAL MEMBRANE PROTEIN-RELATED"/>
    <property type="match status" value="1"/>
</dbReference>
<comment type="subcellular location">
    <subcellularLocation>
        <location evidence="1">Membrane</location>
        <topology evidence="1">Multi-pass membrane protein</topology>
    </subcellularLocation>
</comment>
<feature type="compositionally biased region" description="Polar residues" evidence="6">
    <location>
        <begin position="427"/>
        <end position="437"/>
    </location>
</feature>
<evidence type="ECO:0000256" key="3">
    <source>
        <dbReference type="ARBA" id="ARBA00022989"/>
    </source>
</evidence>
<keyword evidence="2 7" id="KW-0812">Transmembrane</keyword>
<dbReference type="InterPro" id="IPR049326">
    <property type="entry name" value="Rhodopsin_dom_fungi"/>
</dbReference>
<name>A0A2T3AAE1_9PEZI</name>
<keyword evidence="3 7" id="KW-1133">Transmembrane helix</keyword>
<feature type="transmembrane region" description="Helical" evidence="7">
    <location>
        <begin position="210"/>
        <end position="230"/>
    </location>
</feature>
<feature type="transmembrane region" description="Helical" evidence="7">
    <location>
        <begin position="22"/>
        <end position="41"/>
    </location>
</feature>
<feature type="transmembrane region" description="Helical" evidence="7">
    <location>
        <begin position="53"/>
        <end position="73"/>
    </location>
</feature>
<dbReference type="PANTHER" id="PTHR33048">
    <property type="entry name" value="PTH11-LIKE INTEGRAL MEMBRANE PROTEIN (AFU_ORTHOLOGUE AFUA_5G11245)"/>
    <property type="match status" value="1"/>
</dbReference>
<organism evidence="9 10">
    <name type="scientific">Coniella lustricola</name>
    <dbReference type="NCBI Taxonomy" id="2025994"/>
    <lineage>
        <taxon>Eukaryota</taxon>
        <taxon>Fungi</taxon>
        <taxon>Dikarya</taxon>
        <taxon>Ascomycota</taxon>
        <taxon>Pezizomycotina</taxon>
        <taxon>Sordariomycetes</taxon>
        <taxon>Sordariomycetidae</taxon>
        <taxon>Diaporthales</taxon>
        <taxon>Schizoparmaceae</taxon>
        <taxon>Coniella</taxon>
    </lineage>
</organism>
<evidence type="ECO:0000313" key="10">
    <source>
        <dbReference type="Proteomes" id="UP000241462"/>
    </source>
</evidence>
<evidence type="ECO:0000256" key="1">
    <source>
        <dbReference type="ARBA" id="ARBA00004141"/>
    </source>
</evidence>
<evidence type="ECO:0000313" key="9">
    <source>
        <dbReference type="EMBL" id="PSR88647.1"/>
    </source>
</evidence>
<protein>
    <recommendedName>
        <fullName evidence="8">Rhodopsin domain-containing protein</fullName>
    </recommendedName>
</protein>
<dbReference type="InParanoid" id="A0A2T3AAE1"/>
<feature type="transmembrane region" description="Helical" evidence="7">
    <location>
        <begin position="101"/>
        <end position="122"/>
    </location>
</feature>
<evidence type="ECO:0000259" key="8">
    <source>
        <dbReference type="Pfam" id="PF20684"/>
    </source>
</evidence>
<dbReference type="STRING" id="2025994.A0A2T3AAE1"/>
<gene>
    <name evidence="9" type="ORF">BD289DRAFT_431977</name>
</gene>
<evidence type="ECO:0000256" key="4">
    <source>
        <dbReference type="ARBA" id="ARBA00023136"/>
    </source>
</evidence>
<feature type="domain" description="Rhodopsin" evidence="8">
    <location>
        <begin position="35"/>
        <end position="279"/>
    </location>
</feature>
<feature type="region of interest" description="Disordered" evidence="6">
    <location>
        <begin position="427"/>
        <end position="466"/>
    </location>
</feature>
<reference evidence="9 10" key="1">
    <citation type="journal article" date="2018" name="Mycol. Prog.">
        <title>Coniella lustricola, a new species from submerged detritus.</title>
        <authorList>
            <person name="Raudabaugh D.B."/>
            <person name="Iturriaga T."/>
            <person name="Carver A."/>
            <person name="Mondo S."/>
            <person name="Pangilinan J."/>
            <person name="Lipzen A."/>
            <person name="He G."/>
            <person name="Amirebrahimi M."/>
            <person name="Grigoriev I.V."/>
            <person name="Miller A.N."/>
        </authorList>
    </citation>
    <scope>NUCLEOTIDE SEQUENCE [LARGE SCALE GENOMIC DNA]</scope>
    <source>
        <strain evidence="9 10">B22-T-1</strain>
    </source>
</reference>
<evidence type="ECO:0000256" key="6">
    <source>
        <dbReference type="SAM" id="MobiDB-lite"/>
    </source>
</evidence>
<evidence type="ECO:0000256" key="7">
    <source>
        <dbReference type="SAM" id="Phobius"/>
    </source>
</evidence>
<feature type="transmembrane region" description="Helical" evidence="7">
    <location>
        <begin position="129"/>
        <end position="151"/>
    </location>
</feature>
<dbReference type="EMBL" id="KZ678426">
    <property type="protein sequence ID" value="PSR88647.1"/>
    <property type="molecule type" value="Genomic_DNA"/>
</dbReference>
<feature type="region of interest" description="Disordered" evidence="6">
    <location>
        <begin position="333"/>
        <end position="362"/>
    </location>
</feature>
<dbReference type="AlphaFoldDB" id="A0A2T3AAE1"/>
<dbReference type="InterPro" id="IPR052337">
    <property type="entry name" value="SAT4-like"/>
</dbReference>
<proteinExistence type="inferred from homology"/>
<feature type="compositionally biased region" description="Low complexity" evidence="6">
    <location>
        <begin position="448"/>
        <end position="457"/>
    </location>
</feature>
<keyword evidence="4 7" id="KW-0472">Membrane</keyword>
<dbReference type="OrthoDB" id="3934549at2759"/>
<evidence type="ECO:0000256" key="5">
    <source>
        <dbReference type="ARBA" id="ARBA00038359"/>
    </source>
</evidence>
<keyword evidence="10" id="KW-1185">Reference proteome</keyword>
<evidence type="ECO:0000256" key="2">
    <source>
        <dbReference type="ARBA" id="ARBA00022692"/>
    </source>
</evidence>
<dbReference type="Proteomes" id="UP000241462">
    <property type="component" value="Unassembled WGS sequence"/>
</dbReference>
<feature type="transmembrane region" description="Helical" evidence="7">
    <location>
        <begin position="180"/>
        <end position="198"/>
    </location>
</feature>
<comment type="similarity">
    <text evidence="5">Belongs to the SAT4 family.</text>
</comment>
<dbReference type="Pfam" id="PF20684">
    <property type="entry name" value="Fung_rhodopsin"/>
    <property type="match status" value="1"/>
</dbReference>